<name>A0AAD5SLV5_9FUNG</name>
<dbReference type="PANTHER" id="PTHR47352:SF1">
    <property type="entry name" value="CLASS I PEPTIDE CHAIN RELEASE FACTOR"/>
    <property type="match status" value="1"/>
</dbReference>
<evidence type="ECO:0000313" key="1">
    <source>
        <dbReference type="EMBL" id="KAJ3053290.1"/>
    </source>
</evidence>
<sequence length="106" mass="12273">MRFSVDGADWLPPEVRSKLREQNPNRINKKGEFVVQSDALRTQAGNLEGCLNIIYECIVKAAYVPKGPSEEKLQRIQELKEEQLEKKVFHKTVRSSKKQFRKGGDW</sequence>
<reference evidence="1" key="1">
    <citation type="submission" date="2020-05" db="EMBL/GenBank/DDBJ databases">
        <title>Phylogenomic resolution of chytrid fungi.</title>
        <authorList>
            <person name="Stajich J.E."/>
            <person name="Amses K."/>
            <person name="Simmons R."/>
            <person name="Seto K."/>
            <person name="Myers J."/>
            <person name="Bonds A."/>
            <person name="Quandt C.A."/>
            <person name="Barry K."/>
            <person name="Liu P."/>
            <person name="Grigoriev I."/>
            <person name="Longcore J.E."/>
            <person name="James T.Y."/>
        </authorList>
    </citation>
    <scope>NUCLEOTIDE SEQUENCE</scope>
    <source>
        <strain evidence="1">JEL0318</strain>
    </source>
</reference>
<dbReference type="AlphaFoldDB" id="A0AAD5SLV5"/>
<dbReference type="Gene3D" id="3.30.160.20">
    <property type="match status" value="1"/>
</dbReference>
<accession>A0AAD5SLV5</accession>
<dbReference type="EMBL" id="JADGJD010000220">
    <property type="protein sequence ID" value="KAJ3053290.1"/>
    <property type="molecule type" value="Genomic_DNA"/>
</dbReference>
<proteinExistence type="predicted"/>
<organism evidence="1 2">
    <name type="scientific">Rhizophlyctis rosea</name>
    <dbReference type="NCBI Taxonomy" id="64517"/>
    <lineage>
        <taxon>Eukaryota</taxon>
        <taxon>Fungi</taxon>
        <taxon>Fungi incertae sedis</taxon>
        <taxon>Chytridiomycota</taxon>
        <taxon>Chytridiomycota incertae sedis</taxon>
        <taxon>Chytridiomycetes</taxon>
        <taxon>Rhizophlyctidales</taxon>
        <taxon>Rhizophlyctidaceae</taxon>
        <taxon>Rhizophlyctis</taxon>
    </lineage>
</organism>
<dbReference type="PANTHER" id="PTHR47352">
    <property type="entry name" value="CLASS I PEPTIDE CHAIN RELEASE FACTOR"/>
    <property type="match status" value="1"/>
</dbReference>
<gene>
    <name evidence="1" type="ORF">HK097_004621</name>
</gene>
<dbReference type="Proteomes" id="UP001212841">
    <property type="component" value="Unassembled WGS sequence"/>
</dbReference>
<comment type="caution">
    <text evidence="1">The sequence shown here is derived from an EMBL/GenBank/DDBJ whole genome shotgun (WGS) entry which is preliminary data.</text>
</comment>
<evidence type="ECO:0000313" key="2">
    <source>
        <dbReference type="Proteomes" id="UP001212841"/>
    </source>
</evidence>
<protein>
    <submittedName>
        <fullName evidence="1">Uncharacterized protein</fullName>
    </submittedName>
</protein>
<keyword evidence="2" id="KW-1185">Reference proteome</keyword>
<dbReference type="SUPFAM" id="SSF110916">
    <property type="entry name" value="Peptidyl-tRNA hydrolase domain-like"/>
    <property type="match status" value="1"/>
</dbReference>